<sequence length="213" mass="24387">MYLIGRRSFVKDGGAFSTDGNPPIVRKCWSGVLGQMVARSRVLEFKPYTTAGNRARIAGNPVHGLMEYATNVKKDQRVDYALLKDGNPIILIECKAYGADLGIEYVEQLKRYFTFVKTAKIGVLTDGNRYRFFTDLEETNIMDDDPYMEFSLENPDKGLLPKLLMLRKEQFNDEDAIKDAEQLKYTNQFKKLLAQQAEDPDDPFVEERYQAVC</sequence>
<evidence type="ECO:0000313" key="2">
    <source>
        <dbReference type="EMBL" id="HIU37429.1"/>
    </source>
</evidence>
<name>A0A9D1IJZ6_9BURK</name>
<dbReference type="GO" id="GO:0003677">
    <property type="term" value="F:DNA binding"/>
    <property type="evidence" value="ECO:0007669"/>
    <property type="project" value="UniProtKB-KW"/>
</dbReference>
<dbReference type="InterPro" id="IPR007409">
    <property type="entry name" value="Restrct_endonuc_type1_HsdR_N"/>
</dbReference>
<evidence type="ECO:0000259" key="1">
    <source>
        <dbReference type="Pfam" id="PF04313"/>
    </source>
</evidence>
<accession>A0A9D1IJZ6</accession>
<dbReference type="AlphaFoldDB" id="A0A9D1IJZ6"/>
<organism evidence="2 3">
    <name type="scientific">Candidatus Aphodousia faecigallinarum</name>
    <dbReference type="NCBI Taxonomy" id="2840677"/>
    <lineage>
        <taxon>Bacteria</taxon>
        <taxon>Pseudomonadati</taxon>
        <taxon>Pseudomonadota</taxon>
        <taxon>Betaproteobacteria</taxon>
        <taxon>Burkholderiales</taxon>
        <taxon>Sutterellaceae</taxon>
        <taxon>Sutterellaceae incertae sedis</taxon>
        <taxon>Candidatus Aphodousia</taxon>
    </lineage>
</organism>
<reference evidence="2" key="1">
    <citation type="submission" date="2020-10" db="EMBL/GenBank/DDBJ databases">
        <authorList>
            <person name="Gilroy R."/>
        </authorList>
    </citation>
    <scope>NUCLEOTIDE SEQUENCE</scope>
    <source>
        <strain evidence="2">7463</strain>
    </source>
</reference>
<comment type="caution">
    <text evidence="2">The sequence shown here is derived from an EMBL/GenBank/DDBJ whole genome shotgun (WGS) entry which is preliminary data.</text>
</comment>
<feature type="domain" description="Restriction endonuclease type I HsdR N-terminal" evidence="1">
    <location>
        <begin position="60"/>
        <end position="140"/>
    </location>
</feature>
<dbReference type="GO" id="GO:0009307">
    <property type="term" value="P:DNA restriction-modification system"/>
    <property type="evidence" value="ECO:0007669"/>
    <property type="project" value="UniProtKB-KW"/>
</dbReference>
<protein>
    <submittedName>
        <fullName evidence="2">Type I restriction enzyme HsdR N-terminal domain-containing protein</fullName>
    </submittedName>
</protein>
<proteinExistence type="predicted"/>
<dbReference type="GO" id="GO:0005524">
    <property type="term" value="F:ATP binding"/>
    <property type="evidence" value="ECO:0007669"/>
    <property type="project" value="UniProtKB-KW"/>
</dbReference>
<dbReference type="Proteomes" id="UP000824083">
    <property type="component" value="Unassembled WGS sequence"/>
</dbReference>
<gene>
    <name evidence="2" type="ORF">IAC56_04060</name>
</gene>
<evidence type="ECO:0000313" key="3">
    <source>
        <dbReference type="Proteomes" id="UP000824083"/>
    </source>
</evidence>
<reference evidence="2" key="2">
    <citation type="journal article" date="2021" name="PeerJ">
        <title>Extensive microbial diversity within the chicken gut microbiome revealed by metagenomics and culture.</title>
        <authorList>
            <person name="Gilroy R."/>
            <person name="Ravi A."/>
            <person name="Getino M."/>
            <person name="Pursley I."/>
            <person name="Horton D.L."/>
            <person name="Alikhan N.F."/>
            <person name="Baker D."/>
            <person name="Gharbi K."/>
            <person name="Hall N."/>
            <person name="Watson M."/>
            <person name="Adriaenssens E.M."/>
            <person name="Foster-Nyarko E."/>
            <person name="Jarju S."/>
            <person name="Secka A."/>
            <person name="Antonio M."/>
            <person name="Oren A."/>
            <person name="Chaudhuri R.R."/>
            <person name="La Ragione R."/>
            <person name="Hildebrand F."/>
            <person name="Pallen M.J."/>
        </authorList>
    </citation>
    <scope>NUCLEOTIDE SEQUENCE</scope>
    <source>
        <strain evidence="2">7463</strain>
    </source>
</reference>
<dbReference type="Pfam" id="PF04313">
    <property type="entry name" value="HSDR_N"/>
    <property type="match status" value="1"/>
</dbReference>
<dbReference type="GO" id="GO:0009035">
    <property type="term" value="F:type I site-specific deoxyribonuclease activity"/>
    <property type="evidence" value="ECO:0007669"/>
    <property type="project" value="UniProtKB-EC"/>
</dbReference>
<dbReference type="EMBL" id="DVMY01000067">
    <property type="protein sequence ID" value="HIU37429.1"/>
    <property type="molecule type" value="Genomic_DNA"/>
</dbReference>